<dbReference type="EMBL" id="CP002117">
    <property type="protein sequence ID" value="ADN35911.1"/>
    <property type="molecule type" value="Genomic_DNA"/>
</dbReference>
<dbReference type="PANTHER" id="PTHR39201:SF1">
    <property type="entry name" value="FLAVODOXIN-LIKE DOMAIN-CONTAINING PROTEIN"/>
    <property type="match status" value="1"/>
</dbReference>
<protein>
    <recommendedName>
        <fullName evidence="1">Flavodoxin-like domain-containing protein</fullName>
    </recommendedName>
</protein>
<dbReference type="GO" id="GO:0010181">
    <property type="term" value="F:FMN binding"/>
    <property type="evidence" value="ECO:0007669"/>
    <property type="project" value="InterPro"/>
</dbReference>
<reference evidence="2 3" key="1">
    <citation type="journal article" date="2010" name="Stand. Genomic Sci.">
        <title>Complete genome sequence of Methanoplanus petrolearius type strain (SEBR 4847).</title>
        <authorList>
            <person name="Brambilla E."/>
            <person name="Djao O.D."/>
            <person name="Daligault H."/>
            <person name="Lapidus A."/>
            <person name="Lucas S."/>
            <person name="Hammon N."/>
            <person name="Nolan M."/>
            <person name="Tice H."/>
            <person name="Cheng J.F."/>
            <person name="Han C."/>
            <person name="Tapia R."/>
            <person name="Goodwin L."/>
            <person name="Pitluck S."/>
            <person name="Liolios K."/>
            <person name="Ivanova N."/>
            <person name="Mavromatis K."/>
            <person name="Mikhailova N."/>
            <person name="Pati A."/>
            <person name="Chen A."/>
            <person name="Palaniappan K."/>
            <person name="Land M."/>
            <person name="Hauser L."/>
            <person name="Chang Y.J."/>
            <person name="Jeffries C.D."/>
            <person name="Rohde M."/>
            <person name="Spring S."/>
            <person name="Sikorski J."/>
            <person name="Goker M."/>
            <person name="Woyke T."/>
            <person name="Bristow J."/>
            <person name="Eisen J.A."/>
            <person name="Markowitz V."/>
            <person name="Hugenholtz P."/>
            <person name="Kyrpides N.C."/>
            <person name="Klenk H.P."/>
        </authorList>
    </citation>
    <scope>NUCLEOTIDE SEQUENCE [LARGE SCALE GENOMIC DNA]</scope>
    <source>
        <strain evidence="3">DSM 11571 / OCM 486 / SEBR 4847</strain>
    </source>
</reference>
<dbReference type="GeneID" id="9743610"/>
<dbReference type="InterPro" id="IPR029039">
    <property type="entry name" value="Flavoprotein-like_sf"/>
</dbReference>
<proteinExistence type="predicted"/>
<dbReference type="STRING" id="679926.Mpet_1145"/>
<dbReference type="Gene3D" id="3.40.50.360">
    <property type="match status" value="1"/>
</dbReference>
<evidence type="ECO:0000259" key="1">
    <source>
        <dbReference type="Pfam" id="PF12682"/>
    </source>
</evidence>
<keyword evidence="3" id="KW-1185">Reference proteome</keyword>
<dbReference type="Pfam" id="PF12682">
    <property type="entry name" value="Flavodoxin_4"/>
    <property type="match status" value="1"/>
</dbReference>
<dbReference type="HOGENOM" id="CLU_068890_0_0_2"/>
<dbReference type="KEGG" id="mpi:Mpet_1145"/>
<name>E1RD11_METP4</name>
<dbReference type="Proteomes" id="UP000006565">
    <property type="component" value="Chromosome"/>
</dbReference>
<accession>E1RD11</accession>
<dbReference type="RefSeq" id="WP_013329089.1">
    <property type="nucleotide sequence ID" value="NC_014507.1"/>
</dbReference>
<dbReference type="PANTHER" id="PTHR39201">
    <property type="entry name" value="EXPORTED PROTEIN-RELATED"/>
    <property type="match status" value="1"/>
</dbReference>
<evidence type="ECO:0000313" key="2">
    <source>
        <dbReference type="EMBL" id="ADN35911.1"/>
    </source>
</evidence>
<dbReference type="AlphaFoldDB" id="E1RD11"/>
<organism evidence="2 3">
    <name type="scientific">Methanolacinia petrolearia (strain DSM 11571 / OCM 486 / SEBR 4847)</name>
    <name type="common">Methanoplanus petrolearius</name>
    <dbReference type="NCBI Taxonomy" id="679926"/>
    <lineage>
        <taxon>Archaea</taxon>
        <taxon>Methanobacteriati</taxon>
        <taxon>Methanobacteriota</taxon>
        <taxon>Stenosarchaea group</taxon>
        <taxon>Methanomicrobia</taxon>
        <taxon>Methanomicrobiales</taxon>
        <taxon>Methanomicrobiaceae</taxon>
        <taxon>Methanolacinia</taxon>
    </lineage>
</organism>
<dbReference type="SUPFAM" id="SSF52218">
    <property type="entry name" value="Flavoproteins"/>
    <property type="match status" value="1"/>
</dbReference>
<dbReference type="InterPro" id="IPR008254">
    <property type="entry name" value="Flavodoxin/NO_synth"/>
</dbReference>
<feature type="domain" description="Flavodoxin-like" evidence="1">
    <location>
        <begin position="6"/>
        <end position="155"/>
    </location>
</feature>
<gene>
    <name evidence="2" type="ordered locus">Mpet_1145</name>
</gene>
<dbReference type="eggNOG" id="arCOG00519">
    <property type="taxonomic scope" value="Archaea"/>
</dbReference>
<sequence>MKKVSTLIAYFSHSGNTRVVADKIHKIAGGEIFEIVPVNQYPHEYNAVVEQARKELDQDYRPALKTKAENIYSYDLVFIGYPNWWGTIPRPVAAFLPEYDLAGKTIAPFCTHEGSGLGRSVEEIKSICSKSTVMNGLAIRGGNVKNSQEEINTWLLEVGFKD</sequence>
<evidence type="ECO:0000313" key="3">
    <source>
        <dbReference type="Proteomes" id="UP000006565"/>
    </source>
</evidence>
<dbReference type="OrthoDB" id="73155at2157"/>